<accession>Q7VK18</accession>
<evidence type="ECO:0000313" key="2">
    <source>
        <dbReference type="EMBL" id="AAP76671.1"/>
    </source>
</evidence>
<dbReference type="Proteomes" id="UP000002495">
    <property type="component" value="Chromosome"/>
</dbReference>
<gene>
    <name evidence="2" type="primary">cfa</name>
    <name evidence="2" type="ordered locus">HH_0074</name>
</gene>
<evidence type="ECO:0000259" key="1">
    <source>
        <dbReference type="Pfam" id="PF13649"/>
    </source>
</evidence>
<dbReference type="InterPro" id="IPR041698">
    <property type="entry name" value="Methyltransf_25"/>
</dbReference>
<dbReference type="Pfam" id="PF13649">
    <property type="entry name" value="Methyltransf_25"/>
    <property type="match status" value="1"/>
</dbReference>
<proteinExistence type="predicted"/>
<dbReference type="Gene3D" id="3.40.50.150">
    <property type="entry name" value="Vaccinia Virus protein VP39"/>
    <property type="match status" value="1"/>
</dbReference>
<organism evidence="2 3">
    <name type="scientific">Helicobacter hepaticus (strain ATCC 51449 / 3B1)</name>
    <dbReference type="NCBI Taxonomy" id="235279"/>
    <lineage>
        <taxon>Bacteria</taxon>
        <taxon>Pseudomonadati</taxon>
        <taxon>Campylobacterota</taxon>
        <taxon>Epsilonproteobacteria</taxon>
        <taxon>Campylobacterales</taxon>
        <taxon>Helicobacteraceae</taxon>
        <taxon>Helicobacter</taxon>
    </lineage>
</organism>
<name>Q7VK18_HELHP</name>
<dbReference type="AlphaFoldDB" id="Q7VK18"/>
<dbReference type="RefSeq" id="WP_011114917.1">
    <property type="nucleotide sequence ID" value="NC_004917.1"/>
</dbReference>
<dbReference type="SUPFAM" id="SSF53335">
    <property type="entry name" value="S-adenosyl-L-methionine-dependent methyltransferases"/>
    <property type="match status" value="1"/>
</dbReference>
<dbReference type="CDD" id="cd02440">
    <property type="entry name" value="AdoMet_MTases"/>
    <property type="match status" value="1"/>
</dbReference>
<keyword evidence="3" id="KW-1185">Reference proteome</keyword>
<feature type="domain" description="Methyltransferase" evidence="1">
    <location>
        <begin position="47"/>
        <end position="135"/>
    </location>
</feature>
<dbReference type="OrthoDB" id="465705at2"/>
<dbReference type="eggNOG" id="COG0500">
    <property type="taxonomic scope" value="Bacteria"/>
</dbReference>
<sequence>MNEKALDFFKALSKGANQNSVKLANNTDFSDIDAKFILKYANEKSHILDLGSGSGLIVNKIYPYVDKIVCVDKFKEFTKFIAKEQKITIYNEDLFDFDTKEKFDIISAFGIMHYVNEEEVQVLYKKYQQFLKPQGIFIIKNQFGINETINISGYSQEQKRDYYSQYRWIEREKEILISLGHRIVEVCDIYPPEANRWDNTHFYAIVASCV</sequence>
<reference evidence="2 3" key="1">
    <citation type="journal article" date="2003" name="Proc. Natl. Acad. Sci. U.S.A.">
        <title>The complete genome sequence of the carcinogenic bacterium Helicobacter hepaticus.</title>
        <authorList>
            <person name="Suerbaum S."/>
            <person name="Josenhans C."/>
            <person name="Sterzenbach T."/>
            <person name="Drescher B."/>
            <person name="Brandt P."/>
            <person name="Bell M."/>
            <person name="Droege M."/>
            <person name="Fartmann B."/>
            <person name="Fischer H.-P."/>
            <person name="Ge Z."/>
            <person name="Hoerster A."/>
            <person name="Holland R."/>
            <person name="Klein K."/>
            <person name="Koenig J."/>
            <person name="Macko L."/>
            <person name="Mendz G.L."/>
            <person name="Nyakatura G."/>
            <person name="Schauer D.B."/>
            <person name="Shen Z."/>
            <person name="Weber J."/>
            <person name="Frosch M."/>
            <person name="Fox J.G."/>
        </authorList>
    </citation>
    <scope>NUCLEOTIDE SEQUENCE [LARGE SCALE GENOMIC DNA]</scope>
    <source>
        <strain evidence="3">ATCC 51449 / 3B1</strain>
    </source>
</reference>
<dbReference type="EMBL" id="AE017125">
    <property type="protein sequence ID" value="AAP76671.1"/>
    <property type="molecule type" value="Genomic_DNA"/>
</dbReference>
<dbReference type="STRING" id="235279.HH_0074"/>
<dbReference type="InterPro" id="IPR029063">
    <property type="entry name" value="SAM-dependent_MTases_sf"/>
</dbReference>
<dbReference type="HOGENOM" id="CLU_1233552_0_0_7"/>
<protein>
    <recommendedName>
        <fullName evidence="1">Methyltransferase domain-containing protein</fullName>
    </recommendedName>
</protein>
<evidence type="ECO:0000313" key="3">
    <source>
        <dbReference type="Proteomes" id="UP000002495"/>
    </source>
</evidence>
<dbReference type="KEGG" id="hhe:HH_0074"/>